<dbReference type="OrthoDB" id="295473at2759"/>
<proteinExistence type="inferred from homology"/>
<dbReference type="InterPro" id="IPR003018">
    <property type="entry name" value="GAF"/>
</dbReference>
<dbReference type="PANTHER" id="PTHR11347">
    <property type="entry name" value="CYCLIC NUCLEOTIDE PHOSPHODIESTERASE"/>
    <property type="match status" value="1"/>
</dbReference>
<dbReference type="GO" id="GO:0046872">
    <property type="term" value="F:metal ion binding"/>
    <property type="evidence" value="ECO:0007669"/>
    <property type="project" value="UniProtKB-KW"/>
</dbReference>
<dbReference type="AlphaFoldDB" id="A0A7R9A7I8"/>
<protein>
    <recommendedName>
        <fullName evidence="3">3',5'-cyclic-GMP phosphodiesterase</fullName>
        <ecNumber evidence="3">3.1.4.35</ecNumber>
    </recommendedName>
</protein>
<feature type="domain" description="PDEase" evidence="7">
    <location>
        <begin position="687"/>
        <end position="802"/>
    </location>
</feature>
<evidence type="ECO:0000256" key="3">
    <source>
        <dbReference type="ARBA" id="ARBA00012319"/>
    </source>
</evidence>
<gene>
    <name evidence="8" type="ORF">DSTB1V02_LOCUS6893</name>
</gene>
<comment type="cofactor">
    <cofactor evidence="1">
        <name>a divalent metal cation</name>
        <dbReference type="ChEBI" id="CHEBI:60240"/>
    </cofactor>
</comment>
<evidence type="ECO:0000259" key="7">
    <source>
        <dbReference type="PROSITE" id="PS51845"/>
    </source>
</evidence>
<evidence type="ECO:0000256" key="6">
    <source>
        <dbReference type="SAM" id="MobiDB-lite"/>
    </source>
</evidence>
<keyword evidence="9" id="KW-1185">Reference proteome</keyword>
<evidence type="ECO:0000256" key="2">
    <source>
        <dbReference type="ARBA" id="ARBA00007648"/>
    </source>
</evidence>
<comment type="similarity">
    <text evidence="2">Belongs to the cyclic nucleotide phosphodiesterase family.</text>
</comment>
<feature type="region of interest" description="Disordered" evidence="6">
    <location>
        <begin position="308"/>
        <end position="360"/>
    </location>
</feature>
<feature type="non-terminal residue" evidence="8">
    <location>
        <position position="1"/>
    </location>
</feature>
<keyword evidence="4" id="KW-0479">Metal-binding</keyword>
<name>A0A7R9A7I8_9CRUS</name>
<dbReference type="InterPro" id="IPR029016">
    <property type="entry name" value="GAF-like_dom_sf"/>
</dbReference>
<dbReference type="Proteomes" id="UP000677054">
    <property type="component" value="Unassembled WGS sequence"/>
</dbReference>
<feature type="region of interest" description="Disordered" evidence="6">
    <location>
        <begin position="68"/>
        <end position="87"/>
    </location>
</feature>
<dbReference type="Gene3D" id="3.30.450.40">
    <property type="match status" value="1"/>
</dbReference>
<feature type="compositionally biased region" description="Pro residues" evidence="6">
    <location>
        <begin position="323"/>
        <end position="353"/>
    </location>
</feature>
<reference evidence="8" key="1">
    <citation type="submission" date="2020-11" db="EMBL/GenBank/DDBJ databases">
        <authorList>
            <person name="Tran Van P."/>
        </authorList>
    </citation>
    <scope>NUCLEOTIDE SEQUENCE</scope>
</reference>
<dbReference type="Gene3D" id="1.10.1300.10">
    <property type="entry name" value="3'5'-cyclic nucleotide phosphodiesterase, catalytic domain"/>
    <property type="match status" value="1"/>
</dbReference>
<dbReference type="InterPro" id="IPR036971">
    <property type="entry name" value="PDEase_catalytic_dom_sf"/>
</dbReference>
<dbReference type="SUPFAM" id="SSF55781">
    <property type="entry name" value="GAF domain-like"/>
    <property type="match status" value="1"/>
</dbReference>
<keyword evidence="5" id="KW-0378">Hydrolase</keyword>
<dbReference type="InterPro" id="IPR002073">
    <property type="entry name" value="PDEase_catalytic_dom"/>
</dbReference>
<dbReference type="FunFam" id="3.30.450.40:FF:000005">
    <property type="entry name" value="Phosphodiesterase"/>
    <property type="match status" value="1"/>
</dbReference>
<evidence type="ECO:0000256" key="5">
    <source>
        <dbReference type="ARBA" id="ARBA00022801"/>
    </source>
</evidence>
<organism evidence="8">
    <name type="scientific">Darwinula stevensoni</name>
    <dbReference type="NCBI Taxonomy" id="69355"/>
    <lineage>
        <taxon>Eukaryota</taxon>
        <taxon>Metazoa</taxon>
        <taxon>Ecdysozoa</taxon>
        <taxon>Arthropoda</taxon>
        <taxon>Crustacea</taxon>
        <taxon>Oligostraca</taxon>
        <taxon>Ostracoda</taxon>
        <taxon>Podocopa</taxon>
        <taxon>Podocopida</taxon>
        <taxon>Darwinulocopina</taxon>
        <taxon>Darwinuloidea</taxon>
        <taxon>Darwinulidae</taxon>
        <taxon>Darwinula</taxon>
    </lineage>
</organism>
<dbReference type="SUPFAM" id="SSF109604">
    <property type="entry name" value="HD-domain/PDEase-like"/>
    <property type="match status" value="1"/>
</dbReference>
<feature type="compositionally biased region" description="Low complexity" evidence="6">
    <location>
        <begin position="308"/>
        <end position="322"/>
    </location>
</feature>
<dbReference type="EMBL" id="LR900837">
    <property type="protein sequence ID" value="CAD7247054.1"/>
    <property type="molecule type" value="Genomic_DNA"/>
</dbReference>
<dbReference type="GO" id="GO:0047555">
    <property type="term" value="F:3',5'-cyclic-GMP phosphodiesterase activity"/>
    <property type="evidence" value="ECO:0007669"/>
    <property type="project" value="UniProtKB-EC"/>
</dbReference>
<evidence type="ECO:0000313" key="9">
    <source>
        <dbReference type="Proteomes" id="UP000677054"/>
    </source>
</evidence>
<dbReference type="SMART" id="SM00065">
    <property type="entry name" value="GAF"/>
    <property type="match status" value="1"/>
</dbReference>
<evidence type="ECO:0000256" key="4">
    <source>
        <dbReference type="ARBA" id="ARBA00022723"/>
    </source>
</evidence>
<accession>A0A7R9A7I8</accession>
<dbReference type="GO" id="GO:0007165">
    <property type="term" value="P:signal transduction"/>
    <property type="evidence" value="ECO:0007669"/>
    <property type="project" value="InterPro"/>
</dbReference>
<dbReference type="EMBL" id="CAJPEV010001320">
    <property type="protein sequence ID" value="CAG0892032.1"/>
    <property type="molecule type" value="Genomic_DNA"/>
</dbReference>
<dbReference type="PROSITE" id="PS51845">
    <property type="entry name" value="PDEASE_I_2"/>
    <property type="match status" value="1"/>
</dbReference>
<dbReference type="EC" id="3.1.4.35" evidence="3"/>
<sequence length="802" mass="89300">MPTSSKCLCVFRPTLSSSGHDPATLPRPIGLATLSDSISRRRRSPAARPVAKAAQLFLAFASRESGGSRKVDAKSKRADMNHSPKRGVREEDVRQFLKENPIWLSAYVSENVDTEVLEEWLAARKGFSSVSAAGKADGRVDTWDEEDPLHNCPITVAKTKRWNETLGWPQVEGKGVVRDLLEFLGRGWEGDALSLQGFCSSLASAVRASGYNLHFVQQGRLVLSTSSRMEKVDGEEELLLMDSDSEMIREGRTVASYVAFNRKSVCLAGEELRRDPRMPLGVSGIGSDVHVLAYPLFKVGDLHFPRQQSLHSLPPSPRQQSLPPLPPSPRQQSLPPLPPSPRQQSLPPLPPSPRQQSLPPQGVFLSVSRLPSVPDPSFAVGGEFDQEWGSVFRFLACCIREREARREIAAQIPSAIPSFHKDEGELIGVLELWREEGGTTPFSRQDAGLGEVLLAWGSVAIHYAGTGTSLHRQRQLTDFLLDVVRSMFHDMASMDKLIVKIMDFAQKLVSADRASLFLVDHKTKELYSRIFDMTLPDPSSPTQTVSTSPREFRIPLGVGIAGRVAETAESMNIPDAYADPRFHRAIDQETGYTTQSLLAMPICLRGQVIGVMQMVNKKAGPPHFFPPEDEEAFALFAVYCGLALHQAKLYEKLQRSEQKYKVALEVLSYHNSCTEEELHRLFAGSNPLTVVPGLDKSVPCRILWKFRDADPNSVASDPVRLFSYFFTAGGKEDPEKAKMAVGMFFDLFGSSRFDVESVIRFTLTVKRNYRRVPYHNWTHGFHVAHCMYCILRSAPTIFKPLE</sequence>
<evidence type="ECO:0000313" key="8">
    <source>
        <dbReference type="EMBL" id="CAD7247054.1"/>
    </source>
</evidence>
<evidence type="ECO:0000256" key="1">
    <source>
        <dbReference type="ARBA" id="ARBA00001968"/>
    </source>
</evidence>
<dbReference type="Pfam" id="PF01590">
    <property type="entry name" value="GAF"/>
    <property type="match status" value="1"/>
</dbReference>